<evidence type="ECO:0000256" key="2">
    <source>
        <dbReference type="RuleBase" id="RU004241"/>
    </source>
</evidence>
<evidence type="ECO:0000256" key="3">
    <source>
        <dbReference type="SAM" id="MobiDB-lite"/>
    </source>
</evidence>
<dbReference type="GO" id="GO:0009507">
    <property type="term" value="C:chloroplast"/>
    <property type="evidence" value="ECO:0007669"/>
    <property type="project" value="TreeGrafter"/>
</dbReference>
<dbReference type="Pfam" id="PF00141">
    <property type="entry name" value="peroxidase"/>
    <property type="match status" value="1"/>
</dbReference>
<dbReference type="PANTHER" id="PTHR31356:SF38">
    <property type="entry name" value="L-ASCORBATE PEROXIDASE 5, PEROXISOMAL"/>
    <property type="match status" value="1"/>
</dbReference>
<dbReference type="AlphaFoldDB" id="A0AAE1J4W0"/>
<feature type="domain" description="Plant heme peroxidase family profile" evidence="5">
    <location>
        <begin position="81"/>
        <end position="263"/>
    </location>
</feature>
<dbReference type="GO" id="GO:0034599">
    <property type="term" value="P:cellular response to oxidative stress"/>
    <property type="evidence" value="ECO:0007669"/>
    <property type="project" value="InterPro"/>
</dbReference>
<dbReference type="InterPro" id="IPR010255">
    <property type="entry name" value="Haem_peroxidase_sf"/>
</dbReference>
<evidence type="ECO:0000313" key="6">
    <source>
        <dbReference type="EMBL" id="KAK4262048.1"/>
    </source>
</evidence>
<dbReference type="PROSITE" id="PS50873">
    <property type="entry name" value="PEROXIDASE_4"/>
    <property type="match status" value="1"/>
</dbReference>
<dbReference type="PRINTS" id="PR00458">
    <property type="entry name" value="PEROXIDASE"/>
</dbReference>
<gene>
    <name evidence="6" type="ORF">QN277_027659</name>
</gene>
<evidence type="ECO:0000256" key="1">
    <source>
        <dbReference type="ARBA" id="ARBA00023002"/>
    </source>
</evidence>
<dbReference type="GO" id="GO:0042744">
    <property type="term" value="P:hydrogen peroxide catabolic process"/>
    <property type="evidence" value="ECO:0007669"/>
    <property type="project" value="TreeGrafter"/>
</dbReference>
<dbReference type="InterPro" id="IPR044831">
    <property type="entry name" value="Ccp1-like"/>
</dbReference>
<evidence type="ECO:0000313" key="7">
    <source>
        <dbReference type="Proteomes" id="UP001293593"/>
    </source>
</evidence>
<evidence type="ECO:0000256" key="4">
    <source>
        <dbReference type="SAM" id="Phobius"/>
    </source>
</evidence>
<dbReference type="Proteomes" id="UP001293593">
    <property type="component" value="Unassembled WGS sequence"/>
</dbReference>
<reference evidence="6" key="1">
    <citation type="submission" date="2023-10" db="EMBL/GenBank/DDBJ databases">
        <title>Chromosome-level genome of the transformable northern wattle, Acacia crassicarpa.</title>
        <authorList>
            <person name="Massaro I."/>
            <person name="Sinha N.R."/>
            <person name="Poethig S."/>
            <person name="Leichty A.R."/>
        </authorList>
    </citation>
    <scope>NUCLEOTIDE SEQUENCE</scope>
    <source>
        <strain evidence="6">Acra3RX</strain>
        <tissue evidence="6">Leaf</tissue>
    </source>
</reference>
<comment type="caution">
    <text evidence="6">The sequence shown here is derived from an EMBL/GenBank/DDBJ whole genome shotgun (WGS) entry which is preliminary data.</text>
</comment>
<feature type="transmembrane region" description="Helical" evidence="4">
    <location>
        <begin position="299"/>
        <end position="318"/>
    </location>
</feature>
<dbReference type="InterPro" id="IPR002016">
    <property type="entry name" value="Haem_peroxidase"/>
</dbReference>
<dbReference type="Gene3D" id="1.10.420.10">
    <property type="entry name" value="Peroxidase, domain 2"/>
    <property type="match status" value="1"/>
</dbReference>
<organism evidence="6 7">
    <name type="scientific">Acacia crassicarpa</name>
    <name type="common">northern wattle</name>
    <dbReference type="NCBI Taxonomy" id="499986"/>
    <lineage>
        <taxon>Eukaryota</taxon>
        <taxon>Viridiplantae</taxon>
        <taxon>Streptophyta</taxon>
        <taxon>Embryophyta</taxon>
        <taxon>Tracheophyta</taxon>
        <taxon>Spermatophyta</taxon>
        <taxon>Magnoliopsida</taxon>
        <taxon>eudicotyledons</taxon>
        <taxon>Gunneridae</taxon>
        <taxon>Pentapetalae</taxon>
        <taxon>rosids</taxon>
        <taxon>fabids</taxon>
        <taxon>Fabales</taxon>
        <taxon>Fabaceae</taxon>
        <taxon>Caesalpinioideae</taxon>
        <taxon>mimosoid clade</taxon>
        <taxon>Acacieae</taxon>
        <taxon>Acacia</taxon>
    </lineage>
</organism>
<keyword evidence="4" id="KW-1133">Transmembrane helix</keyword>
<keyword evidence="4" id="KW-0812">Transmembrane</keyword>
<dbReference type="GO" id="GO:0000302">
    <property type="term" value="P:response to reactive oxygen species"/>
    <property type="evidence" value="ECO:0007669"/>
    <property type="project" value="TreeGrafter"/>
</dbReference>
<dbReference type="InterPro" id="IPR002207">
    <property type="entry name" value="Peroxidase_I"/>
</dbReference>
<dbReference type="GO" id="GO:0004601">
    <property type="term" value="F:peroxidase activity"/>
    <property type="evidence" value="ECO:0007669"/>
    <property type="project" value="InterPro"/>
</dbReference>
<dbReference type="GO" id="GO:0020037">
    <property type="term" value="F:heme binding"/>
    <property type="evidence" value="ECO:0007669"/>
    <property type="project" value="InterPro"/>
</dbReference>
<comment type="similarity">
    <text evidence="2">Belongs to the peroxidase family.</text>
</comment>
<proteinExistence type="inferred from homology"/>
<evidence type="ECO:0000259" key="5">
    <source>
        <dbReference type="PROSITE" id="PS50873"/>
    </source>
</evidence>
<dbReference type="Gene3D" id="1.10.520.10">
    <property type="match status" value="1"/>
</dbReference>
<dbReference type="SUPFAM" id="SSF48113">
    <property type="entry name" value="Heme-dependent peroxidases"/>
    <property type="match status" value="1"/>
</dbReference>
<dbReference type="PANTHER" id="PTHR31356">
    <property type="entry name" value="THYLAKOID LUMENAL 29 KDA PROTEIN, CHLOROPLASTIC-RELATED"/>
    <property type="match status" value="1"/>
</dbReference>
<sequence length="323" mass="35853">MAPPQVDYAYGKQIESARQQLNELISKDKRYYAPLMLHLALHDAGIYGFMTDGAKDYLMKRGPNGSIGTQAELSHPSNKGLKKAVEHCDEVKRNNKKITYADLYQLAGVVAVQNTGGPPIEFVPGREDSTKFPDKAPLKSNELDESILEKIRERMDLEKKDMVALFGGLHQWSLPPDETPKGKQQNLPELKFDNSYFIGLKTREKQNLFVKDNEQYGQWVDTYEKDNNAFLADYAAAHKKVSELGISVAGEQTDQRTPAPGMSVAGKQTDQKTPAPGMSVAGKQTDQKTPAPSRNRVRLVQGIGIAVVTTAIILGFFLSRRSK</sequence>
<keyword evidence="7" id="KW-1185">Reference proteome</keyword>
<accession>A0AAE1J4W0</accession>
<protein>
    <recommendedName>
        <fullName evidence="5">Plant heme peroxidase family profile domain-containing protein</fullName>
    </recommendedName>
</protein>
<keyword evidence="1" id="KW-0560">Oxidoreductase</keyword>
<dbReference type="EMBL" id="JAWXYG010000009">
    <property type="protein sequence ID" value="KAK4262048.1"/>
    <property type="molecule type" value="Genomic_DNA"/>
</dbReference>
<name>A0AAE1J4W0_9FABA</name>
<feature type="region of interest" description="Disordered" evidence="3">
    <location>
        <begin position="252"/>
        <end position="293"/>
    </location>
</feature>
<feature type="compositionally biased region" description="Polar residues" evidence="3">
    <location>
        <begin position="282"/>
        <end position="292"/>
    </location>
</feature>
<keyword evidence="4" id="KW-0472">Membrane</keyword>
<dbReference type="PRINTS" id="PR00459">
    <property type="entry name" value="ASPEROXIDASE"/>
</dbReference>